<keyword evidence="2" id="KW-1185">Reference proteome</keyword>
<protein>
    <recommendedName>
        <fullName evidence="3">CARDB domain-containing protein</fullName>
    </recommendedName>
</protein>
<evidence type="ECO:0000313" key="2">
    <source>
        <dbReference type="Proteomes" id="UP001500621"/>
    </source>
</evidence>
<proteinExistence type="predicted"/>
<evidence type="ECO:0008006" key="3">
    <source>
        <dbReference type="Google" id="ProtNLM"/>
    </source>
</evidence>
<dbReference type="Proteomes" id="UP001500621">
    <property type="component" value="Unassembled WGS sequence"/>
</dbReference>
<evidence type="ECO:0000313" key="1">
    <source>
        <dbReference type="EMBL" id="GAA4668548.1"/>
    </source>
</evidence>
<dbReference type="EMBL" id="BAABIM010000001">
    <property type="protein sequence ID" value="GAA4668548.1"/>
    <property type="molecule type" value="Genomic_DNA"/>
</dbReference>
<dbReference type="RefSeq" id="WP_345262043.1">
    <property type="nucleotide sequence ID" value="NZ_BAABIM010000001.1"/>
</dbReference>
<accession>A0ABP8VPI8</accession>
<organism evidence="1 2">
    <name type="scientific">Nocardioides nanhaiensis</name>
    <dbReference type="NCBI Taxonomy" id="1476871"/>
    <lineage>
        <taxon>Bacteria</taxon>
        <taxon>Bacillati</taxon>
        <taxon>Actinomycetota</taxon>
        <taxon>Actinomycetes</taxon>
        <taxon>Propionibacteriales</taxon>
        <taxon>Nocardioidaceae</taxon>
        <taxon>Nocardioides</taxon>
    </lineage>
</organism>
<sequence>MTCLALGLGLAPAGATTPAGRSDDGAVAPGGERSEAGALRVVVLDDPLYLNRRARVRVQVTNLGESTVRSVELLARGPRIAQLRTAPIDALEPGETTQTAIVLRAGGDAVDRRMTGARTYLRVTAVAFDGSDASGSRTRGIALRVPGVVAPGRFAGTGPRVSLVVREGQVRRFRMRLPGECFSGPGGVQYLDMRLPATDINRYGWVDRTIVDPDGGWRTDVVTSVAMRLQRDRIIEGSFEYDQGNCRGTTGFTLRRVR</sequence>
<name>A0ABP8VPI8_9ACTN</name>
<comment type="caution">
    <text evidence="1">The sequence shown here is derived from an EMBL/GenBank/DDBJ whole genome shotgun (WGS) entry which is preliminary data.</text>
</comment>
<gene>
    <name evidence="1" type="ORF">GCM10023226_00640</name>
</gene>
<reference evidence="2" key="1">
    <citation type="journal article" date="2019" name="Int. J. Syst. Evol. Microbiol.">
        <title>The Global Catalogue of Microorganisms (GCM) 10K type strain sequencing project: providing services to taxonomists for standard genome sequencing and annotation.</title>
        <authorList>
            <consortium name="The Broad Institute Genomics Platform"/>
            <consortium name="The Broad Institute Genome Sequencing Center for Infectious Disease"/>
            <person name="Wu L."/>
            <person name="Ma J."/>
        </authorList>
    </citation>
    <scope>NUCLEOTIDE SEQUENCE [LARGE SCALE GENOMIC DNA]</scope>
    <source>
        <strain evidence="2">JCM 18127</strain>
    </source>
</reference>